<organism evidence="2 3">
    <name type="scientific">Methylobacterium hispanicum</name>
    <dbReference type="NCBI Taxonomy" id="270350"/>
    <lineage>
        <taxon>Bacteria</taxon>
        <taxon>Pseudomonadati</taxon>
        <taxon>Pseudomonadota</taxon>
        <taxon>Alphaproteobacteria</taxon>
        <taxon>Hyphomicrobiales</taxon>
        <taxon>Methylobacteriaceae</taxon>
        <taxon>Methylobacterium</taxon>
    </lineage>
</organism>
<evidence type="ECO:0008006" key="4">
    <source>
        <dbReference type="Google" id="ProtNLM"/>
    </source>
</evidence>
<comment type="caution">
    <text evidence="2">The sequence shown here is derived from an EMBL/GenBank/DDBJ whole genome shotgun (WGS) entry which is preliminary data.</text>
</comment>
<protein>
    <recommendedName>
        <fullName evidence="4">Bacteriophage protein</fullName>
    </recommendedName>
</protein>
<feature type="compositionally biased region" description="Pro residues" evidence="1">
    <location>
        <begin position="45"/>
        <end position="54"/>
    </location>
</feature>
<reference evidence="2" key="2">
    <citation type="submission" date="2021-08" db="EMBL/GenBank/DDBJ databases">
        <authorList>
            <person name="Tani A."/>
            <person name="Ola A."/>
            <person name="Ogura Y."/>
            <person name="Katsura K."/>
            <person name="Hayashi T."/>
        </authorList>
    </citation>
    <scope>NUCLEOTIDE SEQUENCE</scope>
    <source>
        <strain evidence="2">DSM 16372</strain>
    </source>
</reference>
<sequence length="220" mass="24020">MAKNVTTVFGPRIEHPDQTDMIPLLDAAILAQQAEAARHSIGANGPPPDEPAPADPFTAPLPELEPTYANLDRMYSSVFGPLWHGKAREDIGVSDERIIRRWRDGEGAPGKEEMGKARDHLLEIAIKALVAIGETDLATPLVALKAGRRSAAQERAVKIHERNVAIADAKKAAALAKEDARLARFEAWWKTDCARRTKIAAETIASPRFFVSLARPPRAN</sequence>
<evidence type="ECO:0000256" key="1">
    <source>
        <dbReference type="SAM" id="MobiDB-lite"/>
    </source>
</evidence>
<keyword evidence="3" id="KW-1185">Reference proteome</keyword>
<evidence type="ECO:0000313" key="3">
    <source>
        <dbReference type="Proteomes" id="UP001055247"/>
    </source>
</evidence>
<gene>
    <name evidence="2" type="ORF">BHAOGJBA_0613</name>
</gene>
<reference evidence="2" key="1">
    <citation type="journal article" date="2016" name="Front. Microbiol.">
        <title>Genome Sequence of the Piezophilic, Mesophilic Sulfate-Reducing Bacterium Desulfovibrio indicus J2T.</title>
        <authorList>
            <person name="Cao J."/>
            <person name="Maignien L."/>
            <person name="Shao Z."/>
            <person name="Alain K."/>
            <person name="Jebbar M."/>
        </authorList>
    </citation>
    <scope>NUCLEOTIDE SEQUENCE</scope>
    <source>
        <strain evidence="2">DSM 16372</strain>
    </source>
</reference>
<dbReference type="Proteomes" id="UP001055247">
    <property type="component" value="Unassembled WGS sequence"/>
</dbReference>
<proteinExistence type="predicted"/>
<evidence type="ECO:0000313" key="2">
    <source>
        <dbReference type="EMBL" id="GJD87113.1"/>
    </source>
</evidence>
<dbReference type="AlphaFoldDB" id="A0AAV4ZFN3"/>
<accession>A0AAV4ZFN3</accession>
<dbReference type="RefSeq" id="WP_238229401.1">
    <property type="nucleotide sequence ID" value="NZ_BPQO01000002.1"/>
</dbReference>
<name>A0AAV4ZFN3_9HYPH</name>
<dbReference type="EMBL" id="BPQO01000002">
    <property type="protein sequence ID" value="GJD87113.1"/>
    <property type="molecule type" value="Genomic_DNA"/>
</dbReference>
<feature type="region of interest" description="Disordered" evidence="1">
    <location>
        <begin position="36"/>
        <end position="57"/>
    </location>
</feature>